<evidence type="ECO:0000259" key="9">
    <source>
        <dbReference type="PROSITE" id="PS51986"/>
    </source>
</evidence>
<evidence type="ECO:0000256" key="5">
    <source>
        <dbReference type="ARBA" id="ARBA00022598"/>
    </source>
</evidence>
<protein>
    <recommendedName>
        <fullName evidence="3">glutamine synthetase</fullName>
        <ecNumber evidence="3">6.3.1.2</ecNumber>
    </recommendedName>
</protein>
<dbReference type="InterPro" id="IPR036651">
    <property type="entry name" value="Gln_synt_N_sf"/>
</dbReference>
<dbReference type="InterPro" id="IPR050292">
    <property type="entry name" value="Glutamine_Synthetase"/>
</dbReference>
<dbReference type="PANTHER" id="PTHR20852:SF57">
    <property type="entry name" value="GLUTAMINE SYNTHETASE 2 CYTOPLASMIC"/>
    <property type="match status" value="1"/>
</dbReference>
<accession>A0A6C0J1G7</accession>
<dbReference type="Pfam" id="PF00120">
    <property type="entry name" value="Gln-synt_C"/>
    <property type="match status" value="1"/>
</dbReference>
<keyword evidence="4" id="KW-0963">Cytoplasm</keyword>
<name>A0A6C0J1G7_9ZZZZ</name>
<dbReference type="FunFam" id="3.30.590.10:FF:000011">
    <property type="entry name" value="Glutamine synthetase"/>
    <property type="match status" value="1"/>
</dbReference>
<evidence type="ECO:0000256" key="3">
    <source>
        <dbReference type="ARBA" id="ARBA00012937"/>
    </source>
</evidence>
<dbReference type="Gene3D" id="3.30.590.10">
    <property type="entry name" value="Glutamine synthetase/guanido kinase, catalytic domain"/>
    <property type="match status" value="1"/>
</dbReference>
<comment type="subcellular location">
    <subcellularLocation>
        <location evidence="1">Cytoplasm</location>
    </subcellularLocation>
</comment>
<dbReference type="InterPro" id="IPR027303">
    <property type="entry name" value="Gln_synth_gly_rich_site"/>
</dbReference>
<dbReference type="GO" id="GO:0006542">
    <property type="term" value="P:glutamine biosynthetic process"/>
    <property type="evidence" value="ECO:0007669"/>
    <property type="project" value="InterPro"/>
</dbReference>
<dbReference type="AlphaFoldDB" id="A0A6C0J1G7"/>
<dbReference type="EC" id="6.3.1.2" evidence="3"/>
<dbReference type="GO" id="GO:0005737">
    <property type="term" value="C:cytoplasm"/>
    <property type="evidence" value="ECO:0007669"/>
    <property type="project" value="UniProtKB-SubCell"/>
</dbReference>
<organism evidence="11">
    <name type="scientific">viral metagenome</name>
    <dbReference type="NCBI Taxonomy" id="1070528"/>
    <lineage>
        <taxon>unclassified sequences</taxon>
        <taxon>metagenomes</taxon>
        <taxon>organismal metagenomes</taxon>
    </lineage>
</organism>
<dbReference type="PROSITE" id="PS00181">
    <property type="entry name" value="GLNA_ATP"/>
    <property type="match status" value="1"/>
</dbReference>
<dbReference type="GO" id="GO:0005524">
    <property type="term" value="F:ATP binding"/>
    <property type="evidence" value="ECO:0007669"/>
    <property type="project" value="UniProtKB-KW"/>
</dbReference>
<evidence type="ECO:0000259" key="10">
    <source>
        <dbReference type="PROSITE" id="PS51987"/>
    </source>
</evidence>
<comment type="catalytic activity">
    <reaction evidence="8">
        <text>L-glutamate + NH4(+) + ATP = L-glutamine + ADP + phosphate + H(+)</text>
        <dbReference type="Rhea" id="RHEA:16169"/>
        <dbReference type="ChEBI" id="CHEBI:15378"/>
        <dbReference type="ChEBI" id="CHEBI:28938"/>
        <dbReference type="ChEBI" id="CHEBI:29985"/>
        <dbReference type="ChEBI" id="CHEBI:30616"/>
        <dbReference type="ChEBI" id="CHEBI:43474"/>
        <dbReference type="ChEBI" id="CHEBI:58359"/>
        <dbReference type="ChEBI" id="CHEBI:456216"/>
        <dbReference type="EC" id="6.3.1.2"/>
    </reaction>
</comment>
<proteinExistence type="inferred from homology"/>
<feature type="domain" description="GS catalytic" evidence="10">
    <location>
        <begin position="89"/>
        <end position="373"/>
    </location>
</feature>
<feature type="domain" description="GS beta-grasp" evidence="9">
    <location>
        <begin position="4"/>
        <end position="87"/>
    </location>
</feature>
<dbReference type="InterPro" id="IPR027302">
    <property type="entry name" value="Gln_synth_N_conserv_site"/>
</dbReference>
<dbReference type="EMBL" id="MN740308">
    <property type="protein sequence ID" value="QHT99491.1"/>
    <property type="molecule type" value="Genomic_DNA"/>
</dbReference>
<reference evidence="11" key="1">
    <citation type="journal article" date="2020" name="Nature">
        <title>Giant virus diversity and host interactions through global metagenomics.</title>
        <authorList>
            <person name="Schulz F."/>
            <person name="Roux S."/>
            <person name="Paez-Espino D."/>
            <person name="Jungbluth S."/>
            <person name="Walsh D.A."/>
            <person name="Denef V.J."/>
            <person name="McMahon K.D."/>
            <person name="Konstantinidis K.T."/>
            <person name="Eloe-Fadrosh E.A."/>
            <person name="Kyrpides N.C."/>
            <person name="Woyke T."/>
        </authorList>
    </citation>
    <scope>NUCLEOTIDE SEQUENCE</scope>
    <source>
        <strain evidence="11">GVMAG-M-3300025699-48</strain>
    </source>
</reference>
<dbReference type="PROSITE" id="PS51987">
    <property type="entry name" value="GS_CATALYTIC"/>
    <property type="match status" value="1"/>
</dbReference>
<dbReference type="SUPFAM" id="SSF55931">
    <property type="entry name" value="Glutamine synthetase/guanido kinase"/>
    <property type="match status" value="1"/>
</dbReference>
<dbReference type="InterPro" id="IPR008147">
    <property type="entry name" value="Gln_synt_N"/>
</dbReference>
<dbReference type="InterPro" id="IPR008146">
    <property type="entry name" value="Gln_synth_cat_dom"/>
</dbReference>
<keyword evidence="7" id="KW-0067">ATP-binding</keyword>
<dbReference type="SUPFAM" id="SSF54368">
    <property type="entry name" value="Glutamine synthetase, N-terminal domain"/>
    <property type="match status" value="1"/>
</dbReference>
<dbReference type="PROSITE" id="PS00180">
    <property type="entry name" value="GLNA_1"/>
    <property type="match status" value="1"/>
</dbReference>
<comment type="similarity">
    <text evidence="2">Belongs to the glutamine synthetase family.</text>
</comment>
<dbReference type="PROSITE" id="PS51986">
    <property type="entry name" value="GS_BETA_GRASP"/>
    <property type="match status" value="1"/>
</dbReference>
<dbReference type="InterPro" id="IPR014746">
    <property type="entry name" value="Gln_synth/guanido_kin_cat_dom"/>
</dbReference>
<evidence type="ECO:0000256" key="7">
    <source>
        <dbReference type="ARBA" id="ARBA00022840"/>
    </source>
</evidence>
<evidence type="ECO:0000256" key="6">
    <source>
        <dbReference type="ARBA" id="ARBA00022741"/>
    </source>
</evidence>
<dbReference type="SMART" id="SM01230">
    <property type="entry name" value="Gln-synt_C"/>
    <property type="match status" value="1"/>
</dbReference>
<dbReference type="Gene3D" id="3.10.20.70">
    <property type="entry name" value="Glutamine synthetase, N-terminal domain"/>
    <property type="match status" value="1"/>
</dbReference>
<evidence type="ECO:0000256" key="1">
    <source>
        <dbReference type="ARBA" id="ARBA00004496"/>
    </source>
</evidence>
<evidence type="ECO:0000256" key="4">
    <source>
        <dbReference type="ARBA" id="ARBA00022490"/>
    </source>
</evidence>
<dbReference type="PANTHER" id="PTHR20852">
    <property type="entry name" value="GLUTAMINE SYNTHETASE"/>
    <property type="match status" value="1"/>
</dbReference>
<evidence type="ECO:0000256" key="8">
    <source>
        <dbReference type="ARBA" id="ARBA00049436"/>
    </source>
</evidence>
<evidence type="ECO:0000313" key="11">
    <source>
        <dbReference type="EMBL" id="QHT99491.1"/>
    </source>
</evidence>
<dbReference type="GO" id="GO:0004356">
    <property type="term" value="F:glutamine synthetase activity"/>
    <property type="evidence" value="ECO:0007669"/>
    <property type="project" value="UniProtKB-EC"/>
</dbReference>
<keyword evidence="5" id="KW-0436">Ligase</keyword>
<keyword evidence="6" id="KW-0547">Nucleotide-binding</keyword>
<sequence>MPIIIAEYIWIGGNNYDLRSKSRTLMWDKETPIRINDIPQWNYDGSSTNQANGENSEVLLIPVSLYKDPFRGGGSILVLCETFSDAKTPAKNNNRANSRLMFNKEIVQKEIPLFGLEQEYTLFQKDKKTPLGWPEEGFPEEQGPYYCGVGYDNAVGRKIANDHYRICLDAGLIVSGINAEVMKGQWEYQIGPCSLMDIGDQMWISRYIMYRISELYEVYVSFDPKPIEGDWNGSGCHVNYSTLSMRTGVENSIEKTVFGLSNSHKDLIKIYGEGNERRMTGKHETSKLEEFSYGVANRKCSIRIPINTMISKSGYIEDRRPASNIDPYLVTASVVDVTIIKNYDQEPEYENSISEINKNIFQNENIKLEKIEE</sequence>
<evidence type="ECO:0000256" key="2">
    <source>
        <dbReference type="ARBA" id="ARBA00009897"/>
    </source>
</evidence>